<dbReference type="GO" id="GO:0000287">
    <property type="term" value="F:magnesium ion binding"/>
    <property type="evidence" value="ECO:0007669"/>
    <property type="project" value="InterPro"/>
</dbReference>
<sequence>MTVLASLWMVDADAVTEADLQRYRGWLTPGEMARHQRFVRAQRQRQFIVGRILARAALARVLNVAPQDVRLEEQVGKAPKLVAPVAKGMAPGFSIAHSGRWAACAVSAQTALGLDIEMRDVTRDLAALAAQAFDVDEMAQWARIQALSGDERVDGFYRLWSEKEARFKLNDISGGHCVTLPHPELSVALCSAQPLARPPQIEMVMLP</sequence>
<dbReference type="InterPro" id="IPR037143">
    <property type="entry name" value="4-PPantetheinyl_Trfase_dom_sf"/>
</dbReference>
<dbReference type="InterPro" id="IPR055066">
    <property type="entry name" value="AASDHPPT_N"/>
</dbReference>
<feature type="domain" description="4'-phosphopantetheinyl transferase" evidence="3">
    <location>
        <begin position="112"/>
        <end position="169"/>
    </location>
</feature>
<name>A0A1M7I9R3_9BURK</name>
<dbReference type="AlphaFoldDB" id="A0A1M7I9R3"/>
<comment type="similarity">
    <text evidence="1">Belongs to the P-Pant transferase superfamily. Gsp/Sfp/HetI/AcpT family.</text>
</comment>
<accession>A0A1M7I9R3</accession>
<evidence type="ECO:0000256" key="2">
    <source>
        <dbReference type="ARBA" id="ARBA00022679"/>
    </source>
</evidence>
<dbReference type="Pfam" id="PF22624">
    <property type="entry name" value="AASDHPPT_N"/>
    <property type="match status" value="1"/>
</dbReference>
<organism evidence="5 6">
    <name type="scientific">Duganella sacchari</name>
    <dbReference type="NCBI Taxonomy" id="551987"/>
    <lineage>
        <taxon>Bacteria</taxon>
        <taxon>Pseudomonadati</taxon>
        <taxon>Pseudomonadota</taxon>
        <taxon>Betaproteobacteria</taxon>
        <taxon>Burkholderiales</taxon>
        <taxon>Oxalobacteraceae</taxon>
        <taxon>Telluria group</taxon>
        <taxon>Duganella</taxon>
    </lineage>
</organism>
<dbReference type="STRING" id="551987.SAMN05192549_101438"/>
<dbReference type="PANTHER" id="PTHR12215:SF10">
    <property type="entry name" value="L-AMINOADIPATE-SEMIALDEHYDE DEHYDROGENASE-PHOSPHOPANTETHEINYL TRANSFERASE"/>
    <property type="match status" value="1"/>
</dbReference>
<proteinExistence type="inferred from homology"/>
<dbReference type="EMBL" id="FRCX01000001">
    <property type="protein sequence ID" value="SHM37460.1"/>
    <property type="molecule type" value="Genomic_DNA"/>
</dbReference>
<evidence type="ECO:0000259" key="4">
    <source>
        <dbReference type="Pfam" id="PF22624"/>
    </source>
</evidence>
<evidence type="ECO:0000313" key="6">
    <source>
        <dbReference type="Proteomes" id="UP000184339"/>
    </source>
</evidence>
<dbReference type="GO" id="GO:0019878">
    <property type="term" value="P:lysine biosynthetic process via aminoadipic acid"/>
    <property type="evidence" value="ECO:0007669"/>
    <property type="project" value="TreeGrafter"/>
</dbReference>
<dbReference type="OrthoDB" id="9808281at2"/>
<gene>
    <name evidence="5" type="ORF">SAMN05192549_101438</name>
</gene>
<dbReference type="PANTHER" id="PTHR12215">
    <property type="entry name" value="PHOSPHOPANTETHEINE TRANSFERASE"/>
    <property type="match status" value="1"/>
</dbReference>
<dbReference type="Gene3D" id="3.90.470.20">
    <property type="entry name" value="4'-phosphopantetheinyl transferase domain"/>
    <property type="match status" value="1"/>
</dbReference>
<dbReference type="SUPFAM" id="SSF56214">
    <property type="entry name" value="4'-phosphopantetheinyl transferase"/>
    <property type="match status" value="2"/>
</dbReference>
<dbReference type="Pfam" id="PF01648">
    <property type="entry name" value="ACPS"/>
    <property type="match status" value="1"/>
</dbReference>
<protein>
    <submittedName>
        <fullName evidence="5">4'-phosphopantetheinyl transferase</fullName>
    </submittedName>
</protein>
<keyword evidence="2 5" id="KW-0808">Transferase</keyword>
<dbReference type="GO" id="GO:0008897">
    <property type="term" value="F:holo-[acyl-carrier-protein] synthase activity"/>
    <property type="evidence" value="ECO:0007669"/>
    <property type="project" value="InterPro"/>
</dbReference>
<reference evidence="6" key="1">
    <citation type="submission" date="2016-11" db="EMBL/GenBank/DDBJ databases">
        <authorList>
            <person name="Varghese N."/>
            <person name="Submissions S."/>
        </authorList>
    </citation>
    <scope>NUCLEOTIDE SEQUENCE [LARGE SCALE GENOMIC DNA]</scope>
    <source>
        <strain evidence="6">Sac-22</strain>
    </source>
</reference>
<dbReference type="GO" id="GO:0005829">
    <property type="term" value="C:cytosol"/>
    <property type="evidence" value="ECO:0007669"/>
    <property type="project" value="TreeGrafter"/>
</dbReference>
<keyword evidence="6" id="KW-1185">Reference proteome</keyword>
<feature type="domain" description="4'-phosphopantetheinyl transferase N-terminal" evidence="4">
    <location>
        <begin position="19"/>
        <end position="106"/>
    </location>
</feature>
<dbReference type="Proteomes" id="UP000184339">
    <property type="component" value="Unassembled WGS sequence"/>
</dbReference>
<evidence type="ECO:0000256" key="1">
    <source>
        <dbReference type="ARBA" id="ARBA00010990"/>
    </source>
</evidence>
<evidence type="ECO:0000313" key="5">
    <source>
        <dbReference type="EMBL" id="SHM37460.1"/>
    </source>
</evidence>
<dbReference type="InterPro" id="IPR050559">
    <property type="entry name" value="P-Pant_transferase_sf"/>
</dbReference>
<dbReference type="RefSeq" id="WP_072780956.1">
    <property type="nucleotide sequence ID" value="NZ_FRCX01000001.1"/>
</dbReference>
<dbReference type="InterPro" id="IPR008278">
    <property type="entry name" value="4-PPantetheinyl_Trfase_dom"/>
</dbReference>
<evidence type="ECO:0000259" key="3">
    <source>
        <dbReference type="Pfam" id="PF01648"/>
    </source>
</evidence>